<evidence type="ECO:0000256" key="6">
    <source>
        <dbReference type="SAM" id="MobiDB-lite"/>
    </source>
</evidence>
<proteinExistence type="inferred from homology"/>
<evidence type="ECO:0000256" key="4">
    <source>
        <dbReference type="ARBA" id="ARBA00022801"/>
    </source>
</evidence>
<dbReference type="InterPro" id="IPR005227">
    <property type="entry name" value="YqgF"/>
</dbReference>
<dbReference type="NCBIfam" id="TIGR00250">
    <property type="entry name" value="RNAse_H_YqgF"/>
    <property type="match status" value="1"/>
</dbReference>
<dbReference type="SMART" id="SM00732">
    <property type="entry name" value="YqgFc"/>
    <property type="match status" value="1"/>
</dbReference>
<evidence type="ECO:0000313" key="9">
    <source>
        <dbReference type="Proteomes" id="UP001500466"/>
    </source>
</evidence>
<dbReference type="PANTHER" id="PTHR33317">
    <property type="entry name" value="POLYNUCLEOTIDYL TRANSFERASE, RIBONUCLEASE H-LIKE SUPERFAMILY PROTEIN"/>
    <property type="match status" value="1"/>
</dbReference>
<comment type="caution">
    <text evidence="8">The sequence shown here is derived from an EMBL/GenBank/DDBJ whole genome shotgun (WGS) entry which is preliminary data.</text>
</comment>
<keyword evidence="1 5" id="KW-0963">Cytoplasm</keyword>
<evidence type="ECO:0000313" key="8">
    <source>
        <dbReference type="EMBL" id="GAA4976667.1"/>
    </source>
</evidence>
<comment type="function">
    <text evidence="5">Could be a nuclease involved in processing of the 5'-end of pre-16S rRNA.</text>
</comment>
<protein>
    <recommendedName>
        <fullName evidence="5">Putative pre-16S rRNA nuclease</fullName>
        <ecNumber evidence="5">3.1.-.-</ecNumber>
    </recommendedName>
</protein>
<feature type="region of interest" description="Disordered" evidence="6">
    <location>
        <begin position="135"/>
        <end position="235"/>
    </location>
</feature>
<keyword evidence="3 5" id="KW-0540">Nuclease</keyword>
<accession>A0ABP9HRF9</accession>
<dbReference type="Pfam" id="PF03652">
    <property type="entry name" value="RuvX"/>
    <property type="match status" value="1"/>
</dbReference>
<dbReference type="Proteomes" id="UP001500466">
    <property type="component" value="Unassembled WGS sequence"/>
</dbReference>
<dbReference type="EMBL" id="BAABHS010000018">
    <property type="protein sequence ID" value="GAA4976667.1"/>
    <property type="molecule type" value="Genomic_DNA"/>
</dbReference>
<keyword evidence="4 5" id="KW-0378">Hydrolase</keyword>
<dbReference type="PANTHER" id="PTHR33317:SF4">
    <property type="entry name" value="POLYNUCLEOTIDYL TRANSFERASE, RIBONUCLEASE H-LIKE SUPERFAMILY PROTEIN"/>
    <property type="match status" value="1"/>
</dbReference>
<name>A0ABP9HRF9_9ACTN</name>
<feature type="domain" description="YqgF/RNase H-like" evidence="7">
    <location>
        <begin position="4"/>
        <end position="103"/>
    </location>
</feature>
<dbReference type="HAMAP" id="MF_00651">
    <property type="entry name" value="Nuclease_YqgF"/>
    <property type="match status" value="1"/>
</dbReference>
<dbReference type="InterPro" id="IPR006641">
    <property type="entry name" value="YqgF/RNaseH-like_dom"/>
</dbReference>
<dbReference type="SUPFAM" id="SSF53098">
    <property type="entry name" value="Ribonuclease H-like"/>
    <property type="match status" value="1"/>
</dbReference>
<evidence type="ECO:0000256" key="3">
    <source>
        <dbReference type="ARBA" id="ARBA00022722"/>
    </source>
</evidence>
<dbReference type="Gene3D" id="3.30.420.140">
    <property type="entry name" value="YqgF/RNase H-like domain"/>
    <property type="match status" value="1"/>
</dbReference>
<evidence type="ECO:0000256" key="5">
    <source>
        <dbReference type="HAMAP-Rule" id="MF_00651"/>
    </source>
</evidence>
<keyword evidence="2 5" id="KW-0690">Ribosome biogenesis</keyword>
<comment type="similarity">
    <text evidence="5">Belongs to the YqgF HJR family.</text>
</comment>
<feature type="compositionally biased region" description="Low complexity" evidence="6">
    <location>
        <begin position="226"/>
        <end position="235"/>
    </location>
</feature>
<organism evidence="8 9">
    <name type="scientific">Yinghuangia aomiensis</name>
    <dbReference type="NCBI Taxonomy" id="676205"/>
    <lineage>
        <taxon>Bacteria</taxon>
        <taxon>Bacillati</taxon>
        <taxon>Actinomycetota</taxon>
        <taxon>Actinomycetes</taxon>
        <taxon>Kitasatosporales</taxon>
        <taxon>Streptomycetaceae</taxon>
        <taxon>Yinghuangia</taxon>
    </lineage>
</organism>
<gene>
    <name evidence="8" type="ORF">GCM10023205_49860</name>
</gene>
<sequence>MRRGVRVAVDVGDVRVGVAACDPDGLVATPVETVPAGRGAVRRIADLVAERDAVEVVVGLPRSLSGHEGAAAGKARDFAARLASAIAPVGVRLVDERLTTVTATRDLRASGVRGRKARTVVDQAAAVVILNSALETERSSGRPPGLAVEVPGVAATGTGTAGGATPHPEAPPAGQRHPDADPQAAPPGRPAKKPRRKKAPSDASAPETPREDAAHHPHAPSPAPAPTQAETTPDE</sequence>
<evidence type="ECO:0000259" key="7">
    <source>
        <dbReference type="SMART" id="SM00732"/>
    </source>
</evidence>
<evidence type="ECO:0000256" key="2">
    <source>
        <dbReference type="ARBA" id="ARBA00022517"/>
    </source>
</evidence>
<dbReference type="CDD" id="cd16964">
    <property type="entry name" value="YqgF"/>
    <property type="match status" value="1"/>
</dbReference>
<dbReference type="EC" id="3.1.-.-" evidence="5"/>
<evidence type="ECO:0000256" key="1">
    <source>
        <dbReference type="ARBA" id="ARBA00022490"/>
    </source>
</evidence>
<comment type="subcellular location">
    <subcellularLocation>
        <location evidence="5">Cytoplasm</location>
    </subcellularLocation>
</comment>
<dbReference type="InterPro" id="IPR037027">
    <property type="entry name" value="YqgF/RNaseH-like_dom_sf"/>
</dbReference>
<keyword evidence="9" id="KW-1185">Reference proteome</keyword>
<dbReference type="InterPro" id="IPR012337">
    <property type="entry name" value="RNaseH-like_sf"/>
</dbReference>
<feature type="compositionally biased region" description="Low complexity" evidence="6">
    <location>
        <begin position="147"/>
        <end position="167"/>
    </location>
</feature>
<reference evidence="9" key="1">
    <citation type="journal article" date="2019" name="Int. J. Syst. Evol. Microbiol.">
        <title>The Global Catalogue of Microorganisms (GCM) 10K type strain sequencing project: providing services to taxonomists for standard genome sequencing and annotation.</title>
        <authorList>
            <consortium name="The Broad Institute Genomics Platform"/>
            <consortium name="The Broad Institute Genome Sequencing Center for Infectious Disease"/>
            <person name="Wu L."/>
            <person name="Ma J."/>
        </authorList>
    </citation>
    <scope>NUCLEOTIDE SEQUENCE [LARGE SCALE GENOMIC DNA]</scope>
    <source>
        <strain evidence="9">JCM 17986</strain>
    </source>
</reference>